<feature type="region of interest" description="Disordered" evidence="1">
    <location>
        <begin position="101"/>
        <end position="133"/>
    </location>
</feature>
<name>A0A2V5HPL1_ASPV1</name>
<organism evidence="2 3">
    <name type="scientific">Aspergillus violaceofuscus (strain CBS 115571)</name>
    <dbReference type="NCBI Taxonomy" id="1450538"/>
    <lineage>
        <taxon>Eukaryota</taxon>
        <taxon>Fungi</taxon>
        <taxon>Dikarya</taxon>
        <taxon>Ascomycota</taxon>
        <taxon>Pezizomycotina</taxon>
        <taxon>Eurotiomycetes</taxon>
        <taxon>Eurotiomycetidae</taxon>
        <taxon>Eurotiales</taxon>
        <taxon>Aspergillaceae</taxon>
        <taxon>Aspergillus</taxon>
    </lineage>
</organism>
<sequence>MVTATTTGAAATSTACGTSYQYEFPVHDAACGVPNQANYSTIFDSCALPAGVRPYNNDCALYALAVGQSVQDLTDCLYKGGVAWADVWCTGDVDSTATATSFPTPTKTISSSTSKSTKGSKSSTTESGTAATASATGGAGAVTFTTKSAVGLVGILVMAILC</sequence>
<protein>
    <submittedName>
        <fullName evidence="2">Uncharacterized protein</fullName>
    </submittedName>
</protein>
<proteinExistence type="predicted"/>
<dbReference type="AlphaFoldDB" id="A0A2V5HPL1"/>
<evidence type="ECO:0000256" key="1">
    <source>
        <dbReference type="SAM" id="MobiDB-lite"/>
    </source>
</evidence>
<gene>
    <name evidence="2" type="ORF">BO99DRAFT_448188</name>
</gene>
<dbReference type="EMBL" id="KZ825101">
    <property type="protein sequence ID" value="PYI24562.1"/>
    <property type="molecule type" value="Genomic_DNA"/>
</dbReference>
<keyword evidence="3" id="KW-1185">Reference proteome</keyword>
<dbReference type="OMA" id="VAWEDVW"/>
<reference evidence="2 3" key="1">
    <citation type="submission" date="2018-02" db="EMBL/GenBank/DDBJ databases">
        <title>The genomes of Aspergillus section Nigri reveals drivers in fungal speciation.</title>
        <authorList>
            <consortium name="DOE Joint Genome Institute"/>
            <person name="Vesth T.C."/>
            <person name="Nybo J."/>
            <person name="Theobald S."/>
            <person name="Brandl J."/>
            <person name="Frisvad J.C."/>
            <person name="Nielsen K.F."/>
            <person name="Lyhne E.K."/>
            <person name="Kogle M.E."/>
            <person name="Kuo A."/>
            <person name="Riley R."/>
            <person name="Clum A."/>
            <person name="Nolan M."/>
            <person name="Lipzen A."/>
            <person name="Salamov A."/>
            <person name="Henrissat B."/>
            <person name="Wiebenga A."/>
            <person name="De vries R.P."/>
            <person name="Grigoriev I.V."/>
            <person name="Mortensen U.H."/>
            <person name="Andersen M.R."/>
            <person name="Baker S.E."/>
        </authorList>
    </citation>
    <scope>NUCLEOTIDE SEQUENCE [LARGE SCALE GENOMIC DNA]</scope>
    <source>
        <strain evidence="2 3">CBS 115571</strain>
    </source>
</reference>
<evidence type="ECO:0000313" key="2">
    <source>
        <dbReference type="EMBL" id="PYI24562.1"/>
    </source>
</evidence>
<accession>A0A2V5HPL1</accession>
<dbReference type="Proteomes" id="UP000249829">
    <property type="component" value="Unassembled WGS sequence"/>
</dbReference>
<evidence type="ECO:0000313" key="3">
    <source>
        <dbReference type="Proteomes" id="UP000249829"/>
    </source>
</evidence>